<keyword evidence="3" id="KW-1185">Reference proteome</keyword>
<sequence length="110" mass="12442">MIMVPMTSYIPADNVSCSSHESDSEMDADDFQHVEKSAEQKSEHSVVTEHNENNFNTDVELRNGQVYYGRNKCISWNMQKPASHKVRQSKDIDYEALIGLMILCAISKSG</sequence>
<comment type="caution">
    <text evidence="2">The sequence shown here is derived from an EMBL/GenBank/DDBJ whole genome shotgun (WGS) entry which is preliminary data.</text>
</comment>
<name>A0ABQ9GD73_9NEOP</name>
<accession>A0ABQ9GD73</accession>
<evidence type="ECO:0000313" key="3">
    <source>
        <dbReference type="Proteomes" id="UP001159363"/>
    </source>
</evidence>
<dbReference type="EMBL" id="JARBHB010000014">
    <property type="protein sequence ID" value="KAJ8869024.1"/>
    <property type="molecule type" value="Genomic_DNA"/>
</dbReference>
<reference evidence="2 3" key="1">
    <citation type="submission" date="2023-02" db="EMBL/GenBank/DDBJ databases">
        <title>LHISI_Scaffold_Assembly.</title>
        <authorList>
            <person name="Stuart O.P."/>
            <person name="Cleave R."/>
            <person name="Magrath M.J.L."/>
            <person name="Mikheyev A.S."/>
        </authorList>
    </citation>
    <scope>NUCLEOTIDE SEQUENCE [LARGE SCALE GENOMIC DNA]</scope>
    <source>
        <strain evidence="2">Daus_M_001</strain>
        <tissue evidence="2">Leg muscle</tissue>
    </source>
</reference>
<evidence type="ECO:0000256" key="1">
    <source>
        <dbReference type="SAM" id="MobiDB-lite"/>
    </source>
</evidence>
<protein>
    <submittedName>
        <fullName evidence="2">Uncharacterized protein</fullName>
    </submittedName>
</protein>
<evidence type="ECO:0000313" key="2">
    <source>
        <dbReference type="EMBL" id="KAJ8869024.1"/>
    </source>
</evidence>
<feature type="compositionally biased region" description="Basic and acidic residues" evidence="1">
    <location>
        <begin position="30"/>
        <end position="52"/>
    </location>
</feature>
<dbReference type="Proteomes" id="UP001159363">
    <property type="component" value="Chromosome 13"/>
</dbReference>
<proteinExistence type="predicted"/>
<organism evidence="2 3">
    <name type="scientific">Dryococelus australis</name>
    <dbReference type="NCBI Taxonomy" id="614101"/>
    <lineage>
        <taxon>Eukaryota</taxon>
        <taxon>Metazoa</taxon>
        <taxon>Ecdysozoa</taxon>
        <taxon>Arthropoda</taxon>
        <taxon>Hexapoda</taxon>
        <taxon>Insecta</taxon>
        <taxon>Pterygota</taxon>
        <taxon>Neoptera</taxon>
        <taxon>Polyneoptera</taxon>
        <taxon>Phasmatodea</taxon>
        <taxon>Verophasmatodea</taxon>
        <taxon>Anareolatae</taxon>
        <taxon>Phasmatidae</taxon>
        <taxon>Eurycanthinae</taxon>
        <taxon>Dryococelus</taxon>
    </lineage>
</organism>
<feature type="region of interest" description="Disordered" evidence="1">
    <location>
        <begin position="12"/>
        <end position="55"/>
    </location>
</feature>
<gene>
    <name evidence="2" type="ORF">PR048_030570</name>
</gene>